<dbReference type="GO" id="GO:0016787">
    <property type="term" value="F:hydrolase activity"/>
    <property type="evidence" value="ECO:0007669"/>
    <property type="project" value="UniProtKB-KW"/>
</dbReference>
<comment type="caution">
    <text evidence="1">The sequence shown here is derived from an EMBL/GenBank/DDBJ whole genome shotgun (WGS) entry which is preliminary data.</text>
</comment>
<gene>
    <name evidence="1" type="ORF">FD46_GL000226</name>
</gene>
<dbReference type="SUPFAM" id="SSF53474">
    <property type="entry name" value="alpha/beta-Hydrolases"/>
    <property type="match status" value="1"/>
</dbReference>
<keyword evidence="2" id="KW-1185">Reference proteome</keyword>
<dbReference type="RefSeq" id="WP_235805517.1">
    <property type="nucleotide sequence ID" value="NZ_AZEH01000014.1"/>
</dbReference>
<keyword evidence="1" id="KW-0378">Hydrolase</keyword>
<dbReference type="AlphaFoldDB" id="A0A0R1MDR1"/>
<evidence type="ECO:0000313" key="2">
    <source>
        <dbReference type="Proteomes" id="UP000051686"/>
    </source>
</evidence>
<dbReference type="InterPro" id="IPR029058">
    <property type="entry name" value="AB_hydrolase_fold"/>
</dbReference>
<evidence type="ECO:0000313" key="1">
    <source>
        <dbReference type="EMBL" id="KRL06224.1"/>
    </source>
</evidence>
<protein>
    <submittedName>
        <fullName evidence="1">Cell surface hydrolase</fullName>
    </submittedName>
</protein>
<dbReference type="EMBL" id="AZEH01000014">
    <property type="protein sequence ID" value="KRL06224.1"/>
    <property type="molecule type" value="Genomic_DNA"/>
</dbReference>
<dbReference type="Pfam" id="PF06028">
    <property type="entry name" value="DUF915"/>
    <property type="match status" value="1"/>
</dbReference>
<organism evidence="1 2">
    <name type="scientific">Liquorilactobacillus oeni DSM 19972</name>
    <dbReference type="NCBI Taxonomy" id="1423777"/>
    <lineage>
        <taxon>Bacteria</taxon>
        <taxon>Bacillati</taxon>
        <taxon>Bacillota</taxon>
        <taxon>Bacilli</taxon>
        <taxon>Lactobacillales</taxon>
        <taxon>Lactobacillaceae</taxon>
        <taxon>Liquorilactobacillus</taxon>
    </lineage>
</organism>
<dbReference type="Gene3D" id="3.40.50.1820">
    <property type="entry name" value="alpha/beta hydrolase"/>
    <property type="match status" value="1"/>
</dbReference>
<dbReference type="PATRIC" id="fig|1423777.3.peg.236"/>
<dbReference type="InterPro" id="IPR010315">
    <property type="entry name" value="DUF915_hydro-like"/>
</dbReference>
<dbReference type="Proteomes" id="UP000051686">
    <property type="component" value="Unassembled WGS sequence"/>
</dbReference>
<dbReference type="STRING" id="1423777.FD46_GL000226"/>
<proteinExistence type="predicted"/>
<accession>A0A0R1MDR1</accession>
<sequence length="268" mass="30107">MCLVCILALLSTSENTHEEKIHFTEIVPTIYLHGYDGSAASTNKLISAAQKSGRARKTLTVQVAPNGHLQLKGKWSWSEKNPLIQVIFTDNTAEIPTEAVWLKNVVSYLQQEYSMQKFNVVSHSMSGPVTYYWAVHLRKKDSPILSKFVPIAGPFNRVIYIDDTPNQNSLDSSGKPVLQNAAYRDYLKYRNNFPKQTHVLNIFGNLEDGSNSDGLVTNTSARSLAYLLRNHVASYQELMVKGPNAQHTLLHSNNATVDQAINNFLWKK</sequence>
<reference evidence="1 2" key="1">
    <citation type="journal article" date="2015" name="Genome Announc.">
        <title>Expanding the biotechnology potential of lactobacilli through comparative genomics of 213 strains and associated genera.</title>
        <authorList>
            <person name="Sun Z."/>
            <person name="Harris H.M."/>
            <person name="McCann A."/>
            <person name="Guo C."/>
            <person name="Argimon S."/>
            <person name="Zhang W."/>
            <person name="Yang X."/>
            <person name="Jeffery I.B."/>
            <person name="Cooney J.C."/>
            <person name="Kagawa T.F."/>
            <person name="Liu W."/>
            <person name="Song Y."/>
            <person name="Salvetti E."/>
            <person name="Wrobel A."/>
            <person name="Rasinkangas P."/>
            <person name="Parkhill J."/>
            <person name="Rea M.C."/>
            <person name="O'Sullivan O."/>
            <person name="Ritari J."/>
            <person name="Douillard F.P."/>
            <person name="Paul Ross R."/>
            <person name="Yang R."/>
            <person name="Briner A.E."/>
            <person name="Felis G.E."/>
            <person name="de Vos W.M."/>
            <person name="Barrangou R."/>
            <person name="Klaenhammer T.R."/>
            <person name="Caufield P.W."/>
            <person name="Cui Y."/>
            <person name="Zhang H."/>
            <person name="O'Toole P.W."/>
        </authorList>
    </citation>
    <scope>NUCLEOTIDE SEQUENCE [LARGE SCALE GENOMIC DNA]</scope>
    <source>
        <strain evidence="1 2">DSM 19972</strain>
    </source>
</reference>
<name>A0A0R1MDR1_9LACO</name>